<dbReference type="InterPro" id="IPR006311">
    <property type="entry name" value="TAT_signal"/>
</dbReference>
<dbReference type="RefSeq" id="WP_379899826.1">
    <property type="nucleotide sequence ID" value="NZ_JBHRTR010000023.1"/>
</dbReference>
<accession>A0ABV7KZH5</accession>
<gene>
    <name evidence="1" type="ORF">ACFOGJ_10005</name>
</gene>
<name>A0ABV7KZH5_9PROT</name>
<evidence type="ECO:0000313" key="1">
    <source>
        <dbReference type="EMBL" id="MFC3227565.1"/>
    </source>
</evidence>
<dbReference type="InterPro" id="IPR046150">
    <property type="entry name" value="DUF6152"/>
</dbReference>
<dbReference type="Pfam" id="PF19649">
    <property type="entry name" value="DUF6152"/>
    <property type="match status" value="1"/>
</dbReference>
<dbReference type="PROSITE" id="PS51318">
    <property type="entry name" value="TAT"/>
    <property type="match status" value="1"/>
</dbReference>
<reference evidence="2" key="1">
    <citation type="journal article" date="2019" name="Int. J. Syst. Evol. Microbiol.">
        <title>The Global Catalogue of Microorganisms (GCM) 10K type strain sequencing project: providing services to taxonomists for standard genome sequencing and annotation.</title>
        <authorList>
            <consortium name="The Broad Institute Genomics Platform"/>
            <consortium name="The Broad Institute Genome Sequencing Center for Infectious Disease"/>
            <person name="Wu L."/>
            <person name="Ma J."/>
        </authorList>
    </citation>
    <scope>NUCLEOTIDE SEQUENCE [LARGE SCALE GENOMIC DNA]</scope>
    <source>
        <strain evidence="2">KCTC 42964</strain>
    </source>
</reference>
<keyword evidence="2" id="KW-1185">Reference proteome</keyword>
<dbReference type="Proteomes" id="UP001595528">
    <property type="component" value="Unassembled WGS sequence"/>
</dbReference>
<organism evidence="1 2">
    <name type="scientific">Marinibaculum pumilum</name>
    <dbReference type="NCBI Taxonomy" id="1766165"/>
    <lineage>
        <taxon>Bacteria</taxon>
        <taxon>Pseudomonadati</taxon>
        <taxon>Pseudomonadota</taxon>
        <taxon>Alphaproteobacteria</taxon>
        <taxon>Rhodospirillales</taxon>
        <taxon>Rhodospirillaceae</taxon>
        <taxon>Marinibaculum</taxon>
    </lineage>
</organism>
<evidence type="ECO:0000313" key="2">
    <source>
        <dbReference type="Proteomes" id="UP001595528"/>
    </source>
</evidence>
<sequence>MGKDAAMLDRRRFILAAGATALLAPLAIFAPASAHHGWAWTTGENVELTGTITETRLGMPHGELVMDVDGTAWTVEVGQPYRNDRSGLKEGDLAKGVKITVSGEPSADPDEKLLKVERLWIGERKYELYPNRD</sequence>
<proteinExistence type="predicted"/>
<comment type="caution">
    <text evidence="1">The sequence shown here is derived from an EMBL/GenBank/DDBJ whole genome shotgun (WGS) entry which is preliminary data.</text>
</comment>
<dbReference type="EMBL" id="JBHRTR010000023">
    <property type="protein sequence ID" value="MFC3227565.1"/>
    <property type="molecule type" value="Genomic_DNA"/>
</dbReference>
<protein>
    <submittedName>
        <fullName evidence="1">DUF6152 family protein</fullName>
    </submittedName>
</protein>